<dbReference type="EMBL" id="DS114488">
    <property type="protein sequence ID" value="EAX87216.1"/>
    <property type="molecule type" value="Genomic_DNA"/>
</dbReference>
<keyword evidence="2" id="KW-1185">Reference proteome</keyword>
<accession>A2G6K6</accession>
<dbReference type="VEuPathDB" id="TrichDB:TVAGG3_0866720"/>
<dbReference type="RefSeq" id="XP_001300146.1">
    <property type="nucleotide sequence ID" value="XM_001300145.1"/>
</dbReference>
<dbReference type="VEuPathDB" id="TrichDB:TVAG_115080"/>
<dbReference type="AlphaFoldDB" id="A2G6K6"/>
<dbReference type="OrthoDB" id="10619808at2759"/>
<organism evidence="1 2">
    <name type="scientific">Trichomonas vaginalis (strain ATCC PRA-98 / G3)</name>
    <dbReference type="NCBI Taxonomy" id="412133"/>
    <lineage>
        <taxon>Eukaryota</taxon>
        <taxon>Metamonada</taxon>
        <taxon>Parabasalia</taxon>
        <taxon>Trichomonadida</taxon>
        <taxon>Trichomonadidae</taxon>
        <taxon>Trichomonas</taxon>
    </lineage>
</organism>
<sequence length="738" mass="83494">MDFRQFILKAGTYDPAKFSKLFNALSESQFQLVPWTSTTFWDNIKNEDFAELFINEALKYLSAVSAPPPPPANPKDKSIPPPPDHSAEIDSCLIAILHLVICYNTFIPESFWKAPYQQLLGSGNLSISHSMLLLNKLLTAQEVNMKTILDSITNKYDSFLLLTNVPMFNLLGVLKLIHTSPLATRTLLQAMKVRLEALNNLQEADCLLHILFLIVSVFPAIDQSLLDMLIEPLKSSLIFPHPVSTLGSEIGQLIQRNGEYPGSAFYDILYRIGSTNVATNGSVQVLFDHNARYFPNLMHQRYNQKLSVETQLINYGRYYLAKKQHVIVPQAMHVERILQMLDFTKKSDAKIQKKLKLTTIPPTEPDFDTSILVPPFVNTIPMKLSIDYEVDTKLTVDGPSESKFLLIPCTEILNTTVFQPLIEFATNHEEPALINHHIAVLGDDNVLSSIIQALYLCLSKHDQTLCKRLSFTIYLLPEDHSSLKFSNNVADYIASKDDAYMRFVSRVYENCVSMAPKLNEDVTPIIFPSIHCEDPPENNVWFTQSNPSAIMQFALQHYLTFARFTISLHVWSCSLQFQDDSTVQIPFVVSLHIGSQLIGTEVPGFTETDEKHIKPKRFMLMTDIDTDLSAVEVTTFSFWSINKEQNIRPSDQVLLLETVNEPGKVLINDREASSSKMSRAPVTSATVCAAEKNPYFFKVLVDNRVYNDVKNVKVEPMKHYAHSAKQMKVKIATFCPVE</sequence>
<reference evidence="1" key="1">
    <citation type="submission" date="2006-10" db="EMBL/GenBank/DDBJ databases">
        <authorList>
            <person name="Amadeo P."/>
            <person name="Zhao Q."/>
            <person name="Wortman J."/>
            <person name="Fraser-Liggett C."/>
            <person name="Carlton J."/>
        </authorList>
    </citation>
    <scope>NUCLEOTIDE SEQUENCE</scope>
    <source>
        <strain evidence="1">G3</strain>
    </source>
</reference>
<name>A2G6K6_TRIV3</name>
<dbReference type="InParanoid" id="A2G6K6"/>
<gene>
    <name evidence="1" type="ORF">TVAG_115080</name>
</gene>
<dbReference type="KEGG" id="tva:4744863"/>
<protein>
    <submittedName>
        <fullName evidence="1">Uncharacterized protein</fullName>
    </submittedName>
</protein>
<reference evidence="1" key="2">
    <citation type="journal article" date="2007" name="Science">
        <title>Draft genome sequence of the sexually transmitted pathogen Trichomonas vaginalis.</title>
        <authorList>
            <person name="Carlton J.M."/>
            <person name="Hirt R.P."/>
            <person name="Silva J.C."/>
            <person name="Delcher A.L."/>
            <person name="Schatz M."/>
            <person name="Zhao Q."/>
            <person name="Wortman J.R."/>
            <person name="Bidwell S.L."/>
            <person name="Alsmark U.C.M."/>
            <person name="Besteiro S."/>
            <person name="Sicheritz-Ponten T."/>
            <person name="Noel C.J."/>
            <person name="Dacks J.B."/>
            <person name="Foster P.G."/>
            <person name="Simillion C."/>
            <person name="Van de Peer Y."/>
            <person name="Miranda-Saavedra D."/>
            <person name="Barton G.J."/>
            <person name="Westrop G.D."/>
            <person name="Mueller S."/>
            <person name="Dessi D."/>
            <person name="Fiori P.L."/>
            <person name="Ren Q."/>
            <person name="Paulsen I."/>
            <person name="Zhang H."/>
            <person name="Bastida-Corcuera F.D."/>
            <person name="Simoes-Barbosa A."/>
            <person name="Brown M.T."/>
            <person name="Hayes R.D."/>
            <person name="Mukherjee M."/>
            <person name="Okumura C.Y."/>
            <person name="Schneider R."/>
            <person name="Smith A.J."/>
            <person name="Vanacova S."/>
            <person name="Villalvazo M."/>
            <person name="Haas B.J."/>
            <person name="Pertea M."/>
            <person name="Feldblyum T.V."/>
            <person name="Utterback T.R."/>
            <person name="Shu C.L."/>
            <person name="Osoegawa K."/>
            <person name="de Jong P.J."/>
            <person name="Hrdy I."/>
            <person name="Horvathova L."/>
            <person name="Zubacova Z."/>
            <person name="Dolezal P."/>
            <person name="Malik S.B."/>
            <person name="Logsdon J.M. Jr."/>
            <person name="Henze K."/>
            <person name="Gupta A."/>
            <person name="Wang C.C."/>
            <person name="Dunne R.L."/>
            <person name="Upcroft J.A."/>
            <person name="Upcroft P."/>
            <person name="White O."/>
            <person name="Salzberg S.L."/>
            <person name="Tang P."/>
            <person name="Chiu C.-H."/>
            <person name="Lee Y.-S."/>
            <person name="Embley T.M."/>
            <person name="Coombs G.H."/>
            <person name="Mottram J.C."/>
            <person name="Tachezy J."/>
            <person name="Fraser-Liggett C.M."/>
            <person name="Johnson P.J."/>
        </authorList>
    </citation>
    <scope>NUCLEOTIDE SEQUENCE [LARGE SCALE GENOMIC DNA]</scope>
    <source>
        <strain evidence="1">G3</strain>
    </source>
</reference>
<evidence type="ECO:0000313" key="1">
    <source>
        <dbReference type="EMBL" id="EAX87216.1"/>
    </source>
</evidence>
<dbReference type="Proteomes" id="UP000001542">
    <property type="component" value="Unassembled WGS sequence"/>
</dbReference>
<proteinExistence type="predicted"/>
<evidence type="ECO:0000313" key="2">
    <source>
        <dbReference type="Proteomes" id="UP000001542"/>
    </source>
</evidence>